<dbReference type="PANTHER" id="PTHR32294">
    <property type="entry name" value="DNA POLYMERASE III SUBUNIT ALPHA"/>
    <property type="match status" value="1"/>
</dbReference>
<dbReference type="Pfam" id="PF02811">
    <property type="entry name" value="PHP"/>
    <property type="match status" value="1"/>
</dbReference>
<dbReference type="Gene3D" id="3.20.20.140">
    <property type="entry name" value="Metal-dependent hydrolases"/>
    <property type="match status" value="1"/>
</dbReference>
<dbReference type="GO" id="GO:0003676">
    <property type="term" value="F:nucleic acid binding"/>
    <property type="evidence" value="ECO:0007669"/>
    <property type="project" value="InterPro"/>
</dbReference>
<comment type="catalytic activity">
    <reaction evidence="8">
        <text>DNA(n) + a 2'-deoxyribonucleoside 5'-triphosphate = DNA(n+1) + diphosphate</text>
        <dbReference type="Rhea" id="RHEA:22508"/>
        <dbReference type="Rhea" id="RHEA-COMP:17339"/>
        <dbReference type="Rhea" id="RHEA-COMP:17340"/>
        <dbReference type="ChEBI" id="CHEBI:33019"/>
        <dbReference type="ChEBI" id="CHEBI:61560"/>
        <dbReference type="ChEBI" id="CHEBI:173112"/>
        <dbReference type="EC" id="2.7.7.7"/>
    </reaction>
</comment>
<dbReference type="Pfam" id="PF14579">
    <property type="entry name" value="HHH_6"/>
    <property type="match status" value="1"/>
</dbReference>
<evidence type="ECO:0000313" key="12">
    <source>
        <dbReference type="Proteomes" id="UP000177912"/>
    </source>
</evidence>
<dbReference type="Gene3D" id="2.40.50.140">
    <property type="entry name" value="Nucleic acid-binding proteins"/>
    <property type="match status" value="1"/>
</dbReference>
<dbReference type="GO" id="GO:0006260">
    <property type="term" value="P:DNA replication"/>
    <property type="evidence" value="ECO:0007669"/>
    <property type="project" value="UniProtKB-KW"/>
</dbReference>
<evidence type="ECO:0000256" key="4">
    <source>
        <dbReference type="ARBA" id="ARBA00022679"/>
    </source>
</evidence>
<proteinExistence type="predicted"/>
<gene>
    <name evidence="11" type="ORF">A2826_00885</name>
</gene>
<reference evidence="11 12" key="1">
    <citation type="journal article" date="2016" name="Nat. Commun.">
        <title>Thousands of microbial genomes shed light on interconnected biogeochemical processes in an aquifer system.</title>
        <authorList>
            <person name="Anantharaman K."/>
            <person name="Brown C.T."/>
            <person name="Hug L.A."/>
            <person name="Sharon I."/>
            <person name="Castelle C.J."/>
            <person name="Probst A.J."/>
            <person name="Thomas B.C."/>
            <person name="Singh A."/>
            <person name="Wilkins M.J."/>
            <person name="Karaoz U."/>
            <person name="Brodie E.L."/>
            <person name="Williams K.H."/>
            <person name="Hubbard S.S."/>
            <person name="Banfield J.F."/>
        </authorList>
    </citation>
    <scope>NUCLEOTIDE SEQUENCE [LARGE SCALE GENOMIC DNA]</scope>
</reference>
<dbReference type="Pfam" id="PF07733">
    <property type="entry name" value="DNA_pol3_alpha"/>
    <property type="match status" value="1"/>
</dbReference>
<evidence type="ECO:0000313" key="11">
    <source>
        <dbReference type="EMBL" id="OGE80121.1"/>
    </source>
</evidence>
<dbReference type="InterPro" id="IPR003141">
    <property type="entry name" value="Pol/His_phosphatase_N"/>
</dbReference>
<dbReference type="InterPro" id="IPR040982">
    <property type="entry name" value="DNA_pol3_finger"/>
</dbReference>
<evidence type="ECO:0000256" key="3">
    <source>
        <dbReference type="ARBA" id="ARBA00019114"/>
    </source>
</evidence>
<evidence type="ECO:0000256" key="5">
    <source>
        <dbReference type="ARBA" id="ARBA00022695"/>
    </source>
</evidence>
<dbReference type="NCBIfam" id="NF004226">
    <property type="entry name" value="PRK05673.1"/>
    <property type="match status" value="1"/>
</dbReference>
<keyword evidence="5" id="KW-0548">Nucleotidyltransferase</keyword>
<dbReference type="InterPro" id="IPR004365">
    <property type="entry name" value="NA-bd_OB_tRNA"/>
</dbReference>
<dbReference type="CDD" id="cd12113">
    <property type="entry name" value="PHP_PolIIIA_DnaE3"/>
    <property type="match status" value="1"/>
</dbReference>
<organism evidence="11 12">
    <name type="scientific">Candidatus Doudnabacteria bacterium RIFCSPHIGHO2_01_FULL_43_23</name>
    <dbReference type="NCBI Taxonomy" id="1817822"/>
    <lineage>
        <taxon>Bacteria</taxon>
        <taxon>Candidatus Doudnaibacteriota</taxon>
    </lineage>
</organism>
<dbReference type="CDD" id="cd04485">
    <property type="entry name" value="DnaE_OBF"/>
    <property type="match status" value="1"/>
</dbReference>
<evidence type="ECO:0000256" key="6">
    <source>
        <dbReference type="ARBA" id="ARBA00022705"/>
    </source>
</evidence>
<comment type="subcellular location">
    <subcellularLocation>
        <location evidence="1">Cytoplasm</location>
    </subcellularLocation>
</comment>
<dbReference type="EC" id="2.7.7.7" evidence="2"/>
<dbReference type="SMART" id="SM00481">
    <property type="entry name" value="POLIIIAc"/>
    <property type="match status" value="1"/>
</dbReference>
<accession>A0A1F5NR09</accession>
<dbReference type="InterPro" id="IPR011708">
    <property type="entry name" value="DNA_pol3_alpha_NTPase_dom"/>
</dbReference>
<dbReference type="AlphaFoldDB" id="A0A1F5NR09"/>
<evidence type="ECO:0000256" key="8">
    <source>
        <dbReference type="ARBA" id="ARBA00049244"/>
    </source>
</evidence>
<evidence type="ECO:0000256" key="9">
    <source>
        <dbReference type="SAM" id="MobiDB-lite"/>
    </source>
</evidence>
<keyword evidence="4" id="KW-0808">Transferase</keyword>
<feature type="region of interest" description="Disordered" evidence="9">
    <location>
        <begin position="1071"/>
        <end position="1101"/>
    </location>
</feature>
<dbReference type="Gene3D" id="1.10.150.870">
    <property type="match status" value="1"/>
</dbReference>
<dbReference type="PANTHER" id="PTHR32294:SF0">
    <property type="entry name" value="DNA POLYMERASE III SUBUNIT ALPHA"/>
    <property type="match status" value="1"/>
</dbReference>
<dbReference type="Gene3D" id="1.10.10.1600">
    <property type="entry name" value="Bacterial DNA polymerase III alpha subunit, thumb domain"/>
    <property type="match status" value="1"/>
</dbReference>
<dbReference type="InterPro" id="IPR004013">
    <property type="entry name" value="PHP_dom"/>
</dbReference>
<dbReference type="SUPFAM" id="SSF89550">
    <property type="entry name" value="PHP domain-like"/>
    <property type="match status" value="1"/>
</dbReference>
<protein>
    <recommendedName>
        <fullName evidence="3">DNA polymerase III subunit alpha</fullName>
        <ecNumber evidence="2">2.7.7.7</ecNumber>
    </recommendedName>
</protein>
<dbReference type="NCBIfam" id="TIGR00594">
    <property type="entry name" value="polc"/>
    <property type="match status" value="1"/>
</dbReference>
<dbReference type="GO" id="GO:0005737">
    <property type="term" value="C:cytoplasm"/>
    <property type="evidence" value="ECO:0007669"/>
    <property type="project" value="UniProtKB-SubCell"/>
</dbReference>
<feature type="domain" description="Polymerase/histidinol phosphatase N-terminal" evidence="10">
    <location>
        <begin position="3"/>
        <end position="70"/>
    </location>
</feature>
<keyword evidence="6" id="KW-0235">DNA replication</keyword>
<evidence type="ECO:0000256" key="2">
    <source>
        <dbReference type="ARBA" id="ARBA00012417"/>
    </source>
</evidence>
<dbReference type="EMBL" id="MFEI01000040">
    <property type="protein sequence ID" value="OGE80121.1"/>
    <property type="molecule type" value="Genomic_DNA"/>
</dbReference>
<sequence>MFTHLHVHSHYSLLDGLPKIADLVLDAKHKGFTALALTDHGAMYGAIEFYKKCKSEGIKPIIGMEAYITAGSMKSKVDRQADKPYHLTILAKNFEGYKNLMKLTTLAHIEGFYYRPRIDFETLVKHKDGLIILSGCQGSELSQAIIGGNLEKAEKIAQNFATNFGPENYYLEIQRQPITGDDEFARVRKSLNQNLATLSRKLSLALTATGDSHYLEPDDATAQDTLVCIGTGKIVTDSNRLDMKSANLSLMTESQMRELFSDIPEALVSTQKIADMVDIKIPLEKFQFPYFETPDDLTQEDYLKKLAYEGVSRIYNLSEVELKKDRPEILNRVDYELDIIKTKKYPSYFLIFADFANWSKANGIFYTTRGSAAGSLVAYALGITTINPLVYNLPFERFLNPERPSAPDIDMDFADNRRDEVIDYVTKKYGKDKVAQIVTFGTMMARAAVRDVGRALGVAYSKCDKIAKLIPFGKQGFQMTIDRAIKISPELKLAYEQDAETKQIIDLSKKLEGVARHPSVHAAGVVISPTPLTDFTPLRKDTDSETITTQYDMHACESAGLVKMDFLGIRNLSILGTAVDLVKKTKNITIDLHSLPLDDKITYDLLAAGNTVGLFQLGGSGMTKYLKDLKPTKVEDIMAMVALYRPGPMESIPEFIARKHDPKLVTYLDPSLKEILESSYGVLTYQDDVLLISIKIAGYSWLEADKLRKAMGKKIPREMAEQKEKFIDGCMKNGWTSAKTLKLWSLIEPFAAYGFGKAHAASYGMVAYQTAYMKANYPVEFMAAVLSAESGKLETVAEAVSECVHMGIKVLPPDINESFRNFTVVDEQNIRFGLEAIKNLGSDVVDKIIAERKANGKFLDLSSFVSRTFVKNFNKKSWEALVKSGALDSFGERNSLLATTEKILELARSFFREKDSAQNSLFGSNSHAELKITLNVAVPATEKEKLSWEKELLGLYVTSHPLHAYKKVLENLGTSVTQIVREAKKKRVTFAGIVTKVKTILTKKGDQMAFAEVEDLGGSIELVVFPNAFNESRNLLLTDKLVKVSGKFESKDGEPKILVDKIEELDNGSSTLQGSVEEKQTSWPSSPLAEGGGIEDLSNQETSTKRIVLPIPEDADPMIFRKLKTVFEKYPGDVRVALDVPSPHGPKRPVETGFHINPSAEFKTRIKEVLKNS</sequence>
<evidence type="ECO:0000256" key="7">
    <source>
        <dbReference type="ARBA" id="ARBA00022932"/>
    </source>
</evidence>
<evidence type="ECO:0000256" key="1">
    <source>
        <dbReference type="ARBA" id="ARBA00004496"/>
    </source>
</evidence>
<dbReference type="InterPro" id="IPR041931">
    <property type="entry name" value="DNA_pol3_alpha_thumb_dom"/>
</dbReference>
<dbReference type="GO" id="GO:0008408">
    <property type="term" value="F:3'-5' exonuclease activity"/>
    <property type="evidence" value="ECO:0007669"/>
    <property type="project" value="InterPro"/>
</dbReference>
<dbReference type="Proteomes" id="UP000177912">
    <property type="component" value="Unassembled WGS sequence"/>
</dbReference>
<keyword evidence="7" id="KW-0239">DNA-directed DNA polymerase</keyword>
<dbReference type="NCBIfam" id="NF005298">
    <property type="entry name" value="PRK06826.1"/>
    <property type="match status" value="1"/>
</dbReference>
<dbReference type="InterPro" id="IPR012340">
    <property type="entry name" value="NA-bd_OB-fold"/>
</dbReference>
<dbReference type="InterPro" id="IPR004805">
    <property type="entry name" value="DnaE2/DnaE/PolC"/>
</dbReference>
<dbReference type="Pfam" id="PF01336">
    <property type="entry name" value="tRNA_anti-codon"/>
    <property type="match status" value="1"/>
</dbReference>
<dbReference type="Pfam" id="PF17657">
    <property type="entry name" value="DNA_pol3_finger"/>
    <property type="match status" value="1"/>
</dbReference>
<name>A0A1F5NR09_9BACT</name>
<dbReference type="GO" id="GO:0003887">
    <property type="term" value="F:DNA-directed DNA polymerase activity"/>
    <property type="evidence" value="ECO:0007669"/>
    <property type="project" value="UniProtKB-KW"/>
</dbReference>
<evidence type="ECO:0000259" key="10">
    <source>
        <dbReference type="SMART" id="SM00481"/>
    </source>
</evidence>
<dbReference type="STRING" id="1817822.A2826_00885"/>
<dbReference type="InterPro" id="IPR029460">
    <property type="entry name" value="DNAPol_HHH"/>
</dbReference>
<dbReference type="InterPro" id="IPR016195">
    <property type="entry name" value="Pol/histidinol_Pase-like"/>
</dbReference>
<comment type="caution">
    <text evidence="11">The sequence shown here is derived from an EMBL/GenBank/DDBJ whole genome shotgun (WGS) entry which is preliminary data.</text>
</comment>